<accession>A0ABU7W0I4</accession>
<reference evidence="1 2" key="1">
    <citation type="submission" date="2024-02" db="EMBL/GenBank/DDBJ databases">
        <title>A nitrogen-fixing paenibacillus bacterium.</title>
        <authorList>
            <person name="Zhang W.L."/>
            <person name="Chen S.F."/>
        </authorList>
    </citation>
    <scope>NUCLEOTIDE SEQUENCE [LARGE SCALE GENOMIC DNA]</scope>
    <source>
        <strain evidence="1 2">M1</strain>
    </source>
</reference>
<evidence type="ECO:0000313" key="2">
    <source>
        <dbReference type="Proteomes" id="UP001306950"/>
    </source>
</evidence>
<dbReference type="RefSeq" id="WP_331849349.1">
    <property type="nucleotide sequence ID" value="NZ_JAZHPZ010000026.1"/>
</dbReference>
<keyword evidence="2" id="KW-1185">Reference proteome</keyword>
<gene>
    <name evidence="1" type="ORF">V3851_26130</name>
</gene>
<comment type="caution">
    <text evidence="1">The sequence shown here is derived from an EMBL/GenBank/DDBJ whole genome shotgun (WGS) entry which is preliminary data.</text>
</comment>
<dbReference type="EMBL" id="JAZHPZ010000026">
    <property type="protein sequence ID" value="MEF2969255.1"/>
    <property type="molecule type" value="Genomic_DNA"/>
</dbReference>
<proteinExistence type="predicted"/>
<evidence type="ECO:0000313" key="1">
    <source>
        <dbReference type="EMBL" id="MEF2969255.1"/>
    </source>
</evidence>
<sequence>MKKDKTYGNKYWESEEGETVEIGPRSAIRCFDIAGKLQFGTILKDRETGEEKFIVKFVIDRNELCSSFQGVAYLRGLLDEWEEMWEAERDDD</sequence>
<protein>
    <submittedName>
        <fullName evidence="1">Uncharacterized protein</fullName>
    </submittedName>
</protein>
<name>A0ABU7W0I4_9BACL</name>
<dbReference type="Proteomes" id="UP001306950">
    <property type="component" value="Unassembled WGS sequence"/>
</dbReference>
<organism evidence="1 2">
    <name type="scientific">Paenibacillus haidiansis</name>
    <dbReference type="NCBI Taxonomy" id="1574488"/>
    <lineage>
        <taxon>Bacteria</taxon>
        <taxon>Bacillati</taxon>
        <taxon>Bacillota</taxon>
        <taxon>Bacilli</taxon>
        <taxon>Bacillales</taxon>
        <taxon>Paenibacillaceae</taxon>
        <taxon>Paenibacillus</taxon>
    </lineage>
</organism>